<dbReference type="Proteomes" id="UP000176868">
    <property type="component" value="Unassembled WGS sequence"/>
</dbReference>
<keyword evidence="2" id="KW-0560">Oxidoreductase</keyword>
<dbReference type="InterPro" id="IPR006140">
    <property type="entry name" value="D-isomer_DH_NAD-bd"/>
</dbReference>
<dbReference type="PANTHER" id="PTHR42789">
    <property type="entry name" value="D-ISOMER SPECIFIC 2-HYDROXYACID DEHYDROGENASE FAMILY PROTEIN (AFU_ORTHOLOGUE AFUA_6G10090)"/>
    <property type="match status" value="1"/>
</dbReference>
<organism evidence="5 6">
    <name type="scientific">Candidatus Zambryskibacteria bacterium RIFOXYD2_FULL_43_10</name>
    <dbReference type="NCBI Taxonomy" id="1802782"/>
    <lineage>
        <taxon>Bacteria</taxon>
        <taxon>Candidatus Zambryskiibacteriota</taxon>
    </lineage>
</organism>
<evidence type="ECO:0000256" key="2">
    <source>
        <dbReference type="ARBA" id="ARBA00023002"/>
    </source>
</evidence>
<protein>
    <recommendedName>
        <fullName evidence="4">D-isomer specific 2-hydroxyacid dehydrogenase NAD-binding domain-containing protein</fullName>
    </recommendedName>
</protein>
<comment type="similarity">
    <text evidence="1">Belongs to the D-isomer specific 2-hydroxyacid dehydrogenase family.</text>
</comment>
<dbReference type="GO" id="GO:0051287">
    <property type="term" value="F:NAD binding"/>
    <property type="evidence" value="ECO:0007669"/>
    <property type="project" value="InterPro"/>
</dbReference>
<gene>
    <name evidence="5" type="ORF">A2544_01140</name>
</gene>
<feature type="domain" description="D-isomer specific 2-hydroxyacid dehydrogenase NAD-binding" evidence="4">
    <location>
        <begin position="113"/>
        <end position="287"/>
    </location>
</feature>
<dbReference type="STRING" id="1802782.A2544_01140"/>
<dbReference type="GO" id="GO:0016616">
    <property type="term" value="F:oxidoreductase activity, acting on the CH-OH group of donors, NAD or NADP as acceptor"/>
    <property type="evidence" value="ECO:0007669"/>
    <property type="project" value="InterPro"/>
</dbReference>
<evidence type="ECO:0000256" key="3">
    <source>
        <dbReference type="ARBA" id="ARBA00023027"/>
    </source>
</evidence>
<evidence type="ECO:0000259" key="4">
    <source>
        <dbReference type="Pfam" id="PF02826"/>
    </source>
</evidence>
<dbReference type="FunFam" id="3.40.50.720:FF:000203">
    <property type="entry name" value="D-3-phosphoglycerate dehydrogenase (SerA)"/>
    <property type="match status" value="1"/>
</dbReference>
<name>A0A1G2V662_9BACT</name>
<evidence type="ECO:0000313" key="5">
    <source>
        <dbReference type="EMBL" id="OHB17114.1"/>
    </source>
</evidence>
<reference evidence="5 6" key="1">
    <citation type="journal article" date="2016" name="Nat. Commun.">
        <title>Thousands of microbial genomes shed light on interconnected biogeochemical processes in an aquifer system.</title>
        <authorList>
            <person name="Anantharaman K."/>
            <person name="Brown C.T."/>
            <person name="Hug L.A."/>
            <person name="Sharon I."/>
            <person name="Castelle C.J."/>
            <person name="Probst A.J."/>
            <person name="Thomas B.C."/>
            <person name="Singh A."/>
            <person name="Wilkins M.J."/>
            <person name="Karaoz U."/>
            <person name="Brodie E.L."/>
            <person name="Williams K.H."/>
            <person name="Hubbard S.S."/>
            <person name="Banfield J.F."/>
        </authorList>
    </citation>
    <scope>NUCLEOTIDE SEQUENCE [LARGE SCALE GENOMIC DNA]</scope>
</reference>
<evidence type="ECO:0000256" key="1">
    <source>
        <dbReference type="ARBA" id="ARBA00005854"/>
    </source>
</evidence>
<dbReference type="Pfam" id="PF02826">
    <property type="entry name" value="2-Hacid_dh_C"/>
    <property type="match status" value="1"/>
</dbReference>
<dbReference type="SUPFAM" id="SSF52283">
    <property type="entry name" value="Formate/glycerate dehydrogenase catalytic domain-like"/>
    <property type="match status" value="1"/>
</dbReference>
<dbReference type="PANTHER" id="PTHR42789:SF1">
    <property type="entry name" value="D-ISOMER SPECIFIC 2-HYDROXYACID DEHYDROGENASE FAMILY PROTEIN (AFU_ORTHOLOGUE AFUA_6G10090)"/>
    <property type="match status" value="1"/>
</dbReference>
<comment type="caution">
    <text evidence="5">The sequence shown here is derived from an EMBL/GenBank/DDBJ whole genome shotgun (WGS) entry which is preliminary data.</text>
</comment>
<dbReference type="InterPro" id="IPR029753">
    <property type="entry name" value="D-isomer_DH_CS"/>
</dbReference>
<dbReference type="CDD" id="cd12172">
    <property type="entry name" value="PGDH_like_2"/>
    <property type="match status" value="1"/>
</dbReference>
<accession>A0A1G2V662</accession>
<proteinExistence type="inferred from homology"/>
<sequence length="313" mass="34478">MKWKVLLSVPYLLPVLEEYQPLFDKHDIELVITRTKECLTEKELLEIVSDIDGTICVDDHFTVRVLEAAPKLKVISKWGTGIDAIDLDAAKRLGIVVRNTPNAFTHGVADTALGYMLMFARGLVALDKDMKAGLWQKREAVALHECTLGVIGVGNIGRAVIRRAKVFGVRILGYDIAGIDEDFVKETGVEVVSKEVLLREADFVSLHCTLNLTSHKIIAEKELAMMKPTAFLINTARGPLVDEAALVKALQSKKIAGAALDVFEVEPLPETSLLRTFDNVFLAPHNANSSFAARDRVNKLTVGYCLEELAKLT</sequence>
<dbReference type="AlphaFoldDB" id="A0A1G2V662"/>
<dbReference type="InterPro" id="IPR036291">
    <property type="entry name" value="NAD(P)-bd_dom_sf"/>
</dbReference>
<dbReference type="PROSITE" id="PS00065">
    <property type="entry name" value="D_2_HYDROXYACID_DH_1"/>
    <property type="match status" value="1"/>
</dbReference>
<dbReference type="SUPFAM" id="SSF51735">
    <property type="entry name" value="NAD(P)-binding Rossmann-fold domains"/>
    <property type="match status" value="1"/>
</dbReference>
<dbReference type="Gene3D" id="3.40.50.720">
    <property type="entry name" value="NAD(P)-binding Rossmann-like Domain"/>
    <property type="match status" value="2"/>
</dbReference>
<dbReference type="InterPro" id="IPR029752">
    <property type="entry name" value="D-isomer_DH_CS1"/>
</dbReference>
<keyword evidence="3" id="KW-0520">NAD</keyword>
<dbReference type="InterPro" id="IPR050857">
    <property type="entry name" value="D-2-hydroxyacid_DH"/>
</dbReference>
<dbReference type="EMBL" id="MHWZ01000029">
    <property type="protein sequence ID" value="OHB17114.1"/>
    <property type="molecule type" value="Genomic_DNA"/>
</dbReference>
<dbReference type="PROSITE" id="PS00671">
    <property type="entry name" value="D_2_HYDROXYACID_DH_3"/>
    <property type="match status" value="1"/>
</dbReference>
<evidence type="ECO:0000313" key="6">
    <source>
        <dbReference type="Proteomes" id="UP000176868"/>
    </source>
</evidence>